<protein>
    <submittedName>
        <fullName evidence="2">Uncharacterized protein</fullName>
    </submittedName>
</protein>
<gene>
    <name evidence="2" type="primary">ga18144</name>
    <name evidence="2" type="ORF">PR202_ga18144</name>
</gene>
<dbReference type="EMBL" id="BQKI01000008">
    <property type="protein sequence ID" value="GJN00917.1"/>
    <property type="molecule type" value="Genomic_DNA"/>
</dbReference>
<comment type="caution">
    <text evidence="2">The sequence shown here is derived from an EMBL/GenBank/DDBJ whole genome shotgun (WGS) entry which is preliminary data.</text>
</comment>
<dbReference type="AlphaFoldDB" id="A0AAV5CR13"/>
<sequence>MELPTQSISSIVPPSGRTTRHDTDAESAETRVRTSQSTRALPTCIGSKHMKESAVSRTLVPDEAAPALSLLGLRAPAREEIEADRLFAVTVEAAPPWPPSACCWDRRAASSVRRRVRSSTGGAIFGGAEQREGTSCRPRPARTKKGDLQSTYKYECTTEMG</sequence>
<evidence type="ECO:0000313" key="2">
    <source>
        <dbReference type="EMBL" id="GJN00917.1"/>
    </source>
</evidence>
<feature type="compositionally biased region" description="Polar residues" evidence="1">
    <location>
        <begin position="1"/>
        <end position="12"/>
    </location>
</feature>
<dbReference type="Proteomes" id="UP001054889">
    <property type="component" value="Unassembled WGS sequence"/>
</dbReference>
<keyword evidence="3" id="KW-1185">Reference proteome</keyword>
<proteinExistence type="predicted"/>
<feature type="region of interest" description="Disordered" evidence="1">
    <location>
        <begin position="122"/>
        <end position="148"/>
    </location>
</feature>
<reference evidence="2" key="1">
    <citation type="journal article" date="2018" name="DNA Res.">
        <title>Multiple hybrid de novo genome assembly of finger millet, an orphan allotetraploid crop.</title>
        <authorList>
            <person name="Hatakeyama M."/>
            <person name="Aluri S."/>
            <person name="Balachadran M.T."/>
            <person name="Sivarajan S.R."/>
            <person name="Patrignani A."/>
            <person name="Gruter S."/>
            <person name="Poveda L."/>
            <person name="Shimizu-Inatsugi R."/>
            <person name="Baeten J."/>
            <person name="Francoijs K.J."/>
            <person name="Nataraja K.N."/>
            <person name="Reddy Y.A.N."/>
            <person name="Phadnis S."/>
            <person name="Ravikumar R.L."/>
            <person name="Schlapbach R."/>
            <person name="Sreeman S.M."/>
            <person name="Shimizu K.K."/>
        </authorList>
    </citation>
    <scope>NUCLEOTIDE SEQUENCE</scope>
</reference>
<accession>A0AAV5CR13</accession>
<feature type="region of interest" description="Disordered" evidence="1">
    <location>
        <begin position="1"/>
        <end position="41"/>
    </location>
</feature>
<evidence type="ECO:0000256" key="1">
    <source>
        <dbReference type="SAM" id="MobiDB-lite"/>
    </source>
</evidence>
<reference evidence="2" key="2">
    <citation type="submission" date="2021-12" db="EMBL/GenBank/DDBJ databases">
        <title>Resequencing data analysis of finger millet.</title>
        <authorList>
            <person name="Hatakeyama M."/>
            <person name="Aluri S."/>
            <person name="Balachadran M.T."/>
            <person name="Sivarajan S.R."/>
            <person name="Poveda L."/>
            <person name="Shimizu-Inatsugi R."/>
            <person name="Schlapbach R."/>
            <person name="Sreeman S.M."/>
            <person name="Shimizu K.K."/>
        </authorList>
    </citation>
    <scope>NUCLEOTIDE SEQUENCE</scope>
</reference>
<feature type="compositionally biased region" description="Basic and acidic residues" evidence="1">
    <location>
        <begin position="19"/>
        <end position="32"/>
    </location>
</feature>
<name>A0AAV5CR13_ELECO</name>
<organism evidence="2 3">
    <name type="scientific">Eleusine coracana subsp. coracana</name>
    <dbReference type="NCBI Taxonomy" id="191504"/>
    <lineage>
        <taxon>Eukaryota</taxon>
        <taxon>Viridiplantae</taxon>
        <taxon>Streptophyta</taxon>
        <taxon>Embryophyta</taxon>
        <taxon>Tracheophyta</taxon>
        <taxon>Spermatophyta</taxon>
        <taxon>Magnoliopsida</taxon>
        <taxon>Liliopsida</taxon>
        <taxon>Poales</taxon>
        <taxon>Poaceae</taxon>
        <taxon>PACMAD clade</taxon>
        <taxon>Chloridoideae</taxon>
        <taxon>Cynodonteae</taxon>
        <taxon>Eleusininae</taxon>
        <taxon>Eleusine</taxon>
    </lineage>
</organism>
<evidence type="ECO:0000313" key="3">
    <source>
        <dbReference type="Proteomes" id="UP001054889"/>
    </source>
</evidence>